<sequence length="185" mass="21443">MNLLLRLCLTFLLSWRRQRLHILDTCVTPFRVWPNDLDVLRHMTNGRYFAILDLGRVDLLLRSRVWQRVNAQGWYPVVTLETIRFRRSLHLWERYDVTTRVIGWDEKHVFLEQGFNRGGDQVALGVVRTRFLKRGGGSVPTNELLAWIGVTEPSPELPEWVAQWSRAEGGMADQAPISCSARCGQ</sequence>
<dbReference type="EMBL" id="CP002218">
    <property type="protein sequence ID" value="ADN61876.1"/>
    <property type="molecule type" value="Genomic_DNA"/>
</dbReference>
<dbReference type="PANTHER" id="PTHR12475">
    <property type="match status" value="1"/>
</dbReference>
<organism evidence="1">
    <name type="scientific">Burkholderia sp. (strain CCGE1003)</name>
    <dbReference type="NCBI Taxonomy" id="640512"/>
    <lineage>
        <taxon>Bacteria</taxon>
        <taxon>Pseudomonadati</taxon>
        <taxon>Pseudomonadota</taxon>
        <taxon>Betaproteobacteria</taxon>
        <taxon>Burkholderiales</taxon>
        <taxon>Burkholderiaceae</taxon>
        <taxon>Burkholderia</taxon>
    </lineage>
</organism>
<dbReference type="HOGENOM" id="CLU_091107_1_0_4"/>
<dbReference type="PANTHER" id="PTHR12475:SF4">
    <property type="entry name" value="PROTEIN THEM6"/>
    <property type="match status" value="1"/>
</dbReference>
<dbReference type="KEGG" id="bgf:BC1003_5967"/>
<accession>E1TI15</accession>
<dbReference type="InterPro" id="IPR029069">
    <property type="entry name" value="HotDog_dom_sf"/>
</dbReference>
<dbReference type="Gene3D" id="3.10.129.10">
    <property type="entry name" value="Hotdog Thioesterase"/>
    <property type="match status" value="1"/>
</dbReference>
<dbReference type="eggNOG" id="COG0824">
    <property type="taxonomic scope" value="Bacteria"/>
</dbReference>
<dbReference type="CDD" id="cd00586">
    <property type="entry name" value="4HBT"/>
    <property type="match status" value="1"/>
</dbReference>
<reference evidence="1" key="1">
    <citation type="submission" date="2010-09" db="EMBL/GenBank/DDBJ databases">
        <title>Complete sequence of chromosome2 of Burkholderia sp. CCGE1003.</title>
        <authorList>
            <consortium name="US DOE Joint Genome Institute"/>
            <person name="Lucas S."/>
            <person name="Copeland A."/>
            <person name="Lapidus A."/>
            <person name="Cheng J.-F."/>
            <person name="Bruce D."/>
            <person name="Goodwin L."/>
            <person name="Pitluck S."/>
            <person name="Daligault H."/>
            <person name="Davenport K."/>
            <person name="Detter J.C."/>
            <person name="Han C."/>
            <person name="Tapia R."/>
            <person name="Land M."/>
            <person name="Hauser L."/>
            <person name="Jeffries C."/>
            <person name="Kyrpides N."/>
            <person name="Ivanova N."/>
            <person name="Ovchinnikova G."/>
            <person name="Martinez-Romero E."/>
            <person name="Rogel M.A."/>
            <person name="Auchtung J."/>
            <person name="Tiedje J.M."/>
            <person name="Woyke T."/>
        </authorList>
    </citation>
    <scope>NUCLEOTIDE SEQUENCE</scope>
    <source>
        <strain evidence="1">CCGE1003</strain>
    </source>
</reference>
<dbReference type="STRING" id="640512.BC1003_5967"/>
<dbReference type="SUPFAM" id="SSF54637">
    <property type="entry name" value="Thioesterase/thiol ester dehydrase-isomerase"/>
    <property type="match status" value="1"/>
</dbReference>
<evidence type="ECO:0000313" key="1">
    <source>
        <dbReference type="EMBL" id="ADN61876.1"/>
    </source>
</evidence>
<proteinExistence type="predicted"/>
<dbReference type="AlphaFoldDB" id="E1TI15"/>
<dbReference type="Pfam" id="PF13279">
    <property type="entry name" value="4HBT_2"/>
    <property type="match status" value="1"/>
</dbReference>
<protein>
    <submittedName>
        <fullName evidence="1">Thioesterase superfamily protein</fullName>
    </submittedName>
</protein>
<dbReference type="InterPro" id="IPR051490">
    <property type="entry name" value="THEM6_lcsJ_thioesterase"/>
</dbReference>
<name>E1TI15_BURSG</name>
<gene>
    <name evidence="1" type="ordered locus">BC1003_5967</name>
</gene>
<dbReference type="OrthoDB" id="3727779at2"/>